<feature type="domain" description="Ketopantoate reductase C-terminal" evidence="11">
    <location>
        <begin position="191"/>
        <end position="310"/>
    </location>
</feature>
<evidence type="ECO:0000256" key="1">
    <source>
        <dbReference type="ARBA" id="ARBA00004994"/>
    </source>
</evidence>
<keyword evidence="6 9" id="KW-0560">Oxidoreductase</keyword>
<dbReference type="Gene3D" id="1.10.1040.10">
    <property type="entry name" value="N-(1-d-carboxylethyl)-l-norvaline Dehydrogenase, domain 2"/>
    <property type="match status" value="1"/>
</dbReference>
<sequence length="314" mass="33337">MPLGPQFTFSSHPRTAVVGSGALGTYYGAKLAKSGVPVSFLARRDLAHLQSKGLQIRCTQGDFHLPQVTAWATSQEIGPVDLVLVCLKTTANASLAELLPPLIGADTAVCTLQNGLGNEEFLASLIGQERVLCGVCHVCVSRPEPGVARNLSGGNIRFSDLTGGDTPRARSLAALFEKAGLTCSVATSVGSARWYKLVWNIPFNGLSITAGGIDTAQILADPKLYQETLALMDEVMQASAALGFPQDPQHPTQEVARTRKMGAYQPSSLLDYLAKKPVELESIWGEPLRLGTGAGVPMPKLAKLYQALKKDVAI</sequence>
<dbReference type="NCBIfam" id="TIGR00745">
    <property type="entry name" value="apbA_panE"/>
    <property type="match status" value="1"/>
</dbReference>
<dbReference type="AlphaFoldDB" id="A0A0R2XFG9"/>
<feature type="domain" description="Ketopantoate reductase N-terminal" evidence="10">
    <location>
        <begin position="16"/>
        <end position="161"/>
    </location>
</feature>
<dbReference type="GO" id="GO:0008677">
    <property type="term" value="F:2-dehydropantoate 2-reductase activity"/>
    <property type="evidence" value="ECO:0007669"/>
    <property type="project" value="UniProtKB-EC"/>
</dbReference>
<dbReference type="Pfam" id="PF02558">
    <property type="entry name" value="ApbA"/>
    <property type="match status" value="1"/>
</dbReference>
<keyword evidence="9" id="KW-0566">Pantothenate biosynthesis</keyword>
<evidence type="ECO:0000313" key="12">
    <source>
        <dbReference type="EMBL" id="KRP32772.1"/>
    </source>
</evidence>
<name>A0A0R2XFG9_9BACT</name>
<comment type="similarity">
    <text evidence="2 9">Belongs to the ketopantoate reductase family.</text>
</comment>
<dbReference type="FunFam" id="1.10.1040.10:FF:000017">
    <property type="entry name" value="2-dehydropantoate 2-reductase"/>
    <property type="match status" value="1"/>
</dbReference>
<comment type="pathway">
    <text evidence="1 9">Cofactor biosynthesis; (R)-pantothenate biosynthesis; (R)-pantoate from 3-methyl-2-oxobutanoate: step 2/2.</text>
</comment>
<comment type="caution">
    <text evidence="12">The sequence shown here is derived from an EMBL/GenBank/DDBJ whole genome shotgun (WGS) entry which is preliminary data.</text>
</comment>
<keyword evidence="5 9" id="KW-0521">NADP</keyword>
<evidence type="ECO:0000259" key="11">
    <source>
        <dbReference type="Pfam" id="PF08546"/>
    </source>
</evidence>
<dbReference type="InterPro" id="IPR013332">
    <property type="entry name" value="KPR_N"/>
</dbReference>
<evidence type="ECO:0000256" key="6">
    <source>
        <dbReference type="ARBA" id="ARBA00023002"/>
    </source>
</evidence>
<evidence type="ECO:0000256" key="8">
    <source>
        <dbReference type="ARBA" id="ARBA00048793"/>
    </source>
</evidence>
<comment type="function">
    <text evidence="9">Catalyzes the NADPH-dependent reduction of ketopantoate into pantoic acid.</text>
</comment>
<reference evidence="12 13" key="1">
    <citation type="submission" date="2015-10" db="EMBL/GenBank/DDBJ databases">
        <title>Metagenome-Assembled Genomes uncover a global brackish microbiome.</title>
        <authorList>
            <person name="Hugerth L.W."/>
            <person name="Larsson J."/>
            <person name="Alneberg J."/>
            <person name="Lindh M.V."/>
            <person name="Legrand C."/>
            <person name="Pinhassi J."/>
            <person name="Andersson A.F."/>
        </authorList>
    </citation>
    <scope>NUCLEOTIDE SEQUENCE [LARGE SCALE GENOMIC DNA]</scope>
    <source>
        <strain evidence="12">BACL9 MAG-120924-bin69</strain>
    </source>
</reference>
<dbReference type="EC" id="1.1.1.169" evidence="3 9"/>
<evidence type="ECO:0000256" key="9">
    <source>
        <dbReference type="RuleBase" id="RU362068"/>
    </source>
</evidence>
<dbReference type="Pfam" id="PF08546">
    <property type="entry name" value="ApbA_C"/>
    <property type="match status" value="1"/>
</dbReference>
<dbReference type="Proteomes" id="UP000051220">
    <property type="component" value="Unassembled WGS sequence"/>
</dbReference>
<organism evidence="12 13">
    <name type="scientific">Verrucomicrobia subdivision 6 bacterium BACL9 MAG-120924-bin69</name>
    <dbReference type="NCBI Taxonomy" id="1655635"/>
    <lineage>
        <taxon>Bacteria</taxon>
        <taxon>Pseudomonadati</taxon>
        <taxon>Verrucomicrobiota</taxon>
        <taxon>Verrucomicrobiia</taxon>
        <taxon>Verrucomicrobiales</taxon>
        <taxon>Verrucomicrobia subdivision 6</taxon>
    </lineage>
</organism>
<evidence type="ECO:0000313" key="13">
    <source>
        <dbReference type="Proteomes" id="UP000051220"/>
    </source>
</evidence>
<gene>
    <name evidence="12" type="ORF">ABS33_05830</name>
</gene>
<dbReference type="Gene3D" id="3.40.50.720">
    <property type="entry name" value="NAD(P)-binding Rossmann-like Domain"/>
    <property type="match status" value="1"/>
</dbReference>
<dbReference type="InterPro" id="IPR051402">
    <property type="entry name" value="KPR-Related"/>
</dbReference>
<evidence type="ECO:0000256" key="2">
    <source>
        <dbReference type="ARBA" id="ARBA00007870"/>
    </source>
</evidence>
<dbReference type="PANTHER" id="PTHR21708:SF26">
    <property type="entry name" value="2-DEHYDROPANTOATE 2-REDUCTASE"/>
    <property type="match status" value="1"/>
</dbReference>
<evidence type="ECO:0000256" key="5">
    <source>
        <dbReference type="ARBA" id="ARBA00022857"/>
    </source>
</evidence>
<evidence type="ECO:0000256" key="3">
    <source>
        <dbReference type="ARBA" id="ARBA00013014"/>
    </source>
</evidence>
<dbReference type="SUPFAM" id="SSF48179">
    <property type="entry name" value="6-phosphogluconate dehydrogenase C-terminal domain-like"/>
    <property type="match status" value="1"/>
</dbReference>
<dbReference type="GO" id="GO:0015940">
    <property type="term" value="P:pantothenate biosynthetic process"/>
    <property type="evidence" value="ECO:0007669"/>
    <property type="project" value="UniProtKB-UniPathway"/>
</dbReference>
<proteinExistence type="inferred from homology"/>
<comment type="catalytic activity">
    <reaction evidence="8 9">
        <text>(R)-pantoate + NADP(+) = 2-dehydropantoate + NADPH + H(+)</text>
        <dbReference type="Rhea" id="RHEA:16233"/>
        <dbReference type="ChEBI" id="CHEBI:11561"/>
        <dbReference type="ChEBI" id="CHEBI:15378"/>
        <dbReference type="ChEBI" id="CHEBI:15980"/>
        <dbReference type="ChEBI" id="CHEBI:57783"/>
        <dbReference type="ChEBI" id="CHEBI:58349"/>
        <dbReference type="EC" id="1.1.1.169"/>
    </reaction>
</comment>
<protein>
    <recommendedName>
        <fullName evidence="4 9">2-dehydropantoate 2-reductase</fullName>
        <ecNumber evidence="3 9">1.1.1.169</ecNumber>
    </recommendedName>
    <alternativeName>
        <fullName evidence="7 9">Ketopantoate reductase</fullName>
    </alternativeName>
</protein>
<accession>A0A0R2XFG9</accession>
<dbReference type="SUPFAM" id="SSF51735">
    <property type="entry name" value="NAD(P)-binding Rossmann-fold domains"/>
    <property type="match status" value="1"/>
</dbReference>
<dbReference type="InterPro" id="IPR008927">
    <property type="entry name" value="6-PGluconate_DH-like_C_sf"/>
</dbReference>
<dbReference type="PANTHER" id="PTHR21708">
    <property type="entry name" value="PROBABLE 2-DEHYDROPANTOATE 2-REDUCTASE"/>
    <property type="match status" value="1"/>
</dbReference>
<dbReference type="UniPathway" id="UPA00028">
    <property type="reaction ID" value="UER00004"/>
</dbReference>
<evidence type="ECO:0000256" key="7">
    <source>
        <dbReference type="ARBA" id="ARBA00032024"/>
    </source>
</evidence>
<evidence type="ECO:0000256" key="4">
    <source>
        <dbReference type="ARBA" id="ARBA00019465"/>
    </source>
</evidence>
<dbReference type="InterPro" id="IPR036291">
    <property type="entry name" value="NAD(P)-bd_dom_sf"/>
</dbReference>
<dbReference type="InterPro" id="IPR013328">
    <property type="entry name" value="6PGD_dom2"/>
</dbReference>
<dbReference type="InterPro" id="IPR013752">
    <property type="entry name" value="KPA_reductase"/>
</dbReference>
<dbReference type="GO" id="GO:0005737">
    <property type="term" value="C:cytoplasm"/>
    <property type="evidence" value="ECO:0007669"/>
    <property type="project" value="TreeGrafter"/>
</dbReference>
<dbReference type="EMBL" id="LIDN01000206">
    <property type="protein sequence ID" value="KRP32772.1"/>
    <property type="molecule type" value="Genomic_DNA"/>
</dbReference>
<dbReference type="InterPro" id="IPR003710">
    <property type="entry name" value="ApbA"/>
</dbReference>
<evidence type="ECO:0000259" key="10">
    <source>
        <dbReference type="Pfam" id="PF02558"/>
    </source>
</evidence>